<gene>
    <name evidence="1" type="ORF">RBH19_13250</name>
</gene>
<proteinExistence type="predicted"/>
<evidence type="ECO:0000313" key="1">
    <source>
        <dbReference type="EMBL" id="MDQ2070838.1"/>
    </source>
</evidence>
<dbReference type="EMBL" id="JAVDDT010000011">
    <property type="protein sequence ID" value="MDQ2070838.1"/>
    <property type="molecule type" value="Genomic_DNA"/>
</dbReference>
<evidence type="ECO:0000313" key="2">
    <source>
        <dbReference type="Proteomes" id="UP001239019"/>
    </source>
</evidence>
<dbReference type="RefSeq" id="WP_306729335.1">
    <property type="nucleotide sequence ID" value="NZ_JAVDDT010000011.1"/>
</dbReference>
<keyword evidence="2" id="KW-1185">Reference proteome</keyword>
<protein>
    <recommendedName>
        <fullName evidence="3">Apea-like HEPN domain-containing protein</fullName>
    </recommendedName>
</protein>
<dbReference type="Proteomes" id="UP001239019">
    <property type="component" value="Unassembled WGS sequence"/>
</dbReference>
<name>A0ABU0WA77_9GAMM</name>
<organism evidence="1 2">
    <name type="scientific">Natronospira bacteriovora</name>
    <dbReference type="NCBI Taxonomy" id="3069753"/>
    <lineage>
        <taxon>Bacteria</taxon>
        <taxon>Pseudomonadati</taxon>
        <taxon>Pseudomonadota</taxon>
        <taxon>Gammaproteobacteria</taxon>
        <taxon>Natronospirales</taxon>
        <taxon>Natronospiraceae</taxon>
        <taxon>Natronospira</taxon>
    </lineage>
</organism>
<reference evidence="1 2" key="1">
    <citation type="submission" date="2023-08" db="EMBL/GenBank/DDBJ databases">
        <title>Whole-genome sequencing of halo(alkali)philic microorganisms from hypersaline lakes.</title>
        <authorList>
            <person name="Sorokin D.Y."/>
            <person name="Abbas B."/>
            <person name="Merkel A.Y."/>
        </authorList>
    </citation>
    <scope>NUCLEOTIDE SEQUENCE [LARGE SCALE GENOMIC DNA]</scope>
    <source>
        <strain evidence="1 2">AB-CW4</strain>
    </source>
</reference>
<comment type="caution">
    <text evidence="1">The sequence shown here is derived from an EMBL/GenBank/DDBJ whole genome shotgun (WGS) entry which is preliminary data.</text>
</comment>
<evidence type="ECO:0008006" key="3">
    <source>
        <dbReference type="Google" id="ProtNLM"/>
    </source>
</evidence>
<sequence>MQYARLTTWKNPSKLSGLAFFAQLTQELLFKYTSDGYKPPLMAVPSLVAEAIHVIDTVNAGLIDKQHVEHVCRELALRIKNDPVVKEMAPYSASTIAKTLKNSSTWTRRAHLEKLKLHLTPSAYKQASEVVLLTLLQRADRKRDISTVASHYFSNLMHLGYHETYLYAQSRQFFFLRKAGITKVADVGDYFALFPLEYQQYTVLFPLNSLMVEMIEKGGLDNITVESEGGSILLDEARKHGMTVKDGGAYGRMESVRARDVHSAYEAAVDYTSSLTDYLAFYHHKSALSPPARAIVQNEQTGKSRLIKMAPKPITCCPDSRPDSAISRTITTLGQVRARTVKDVEQLTQALALHAAAVRAEDNKGQLLNLWAALETLVSRDNGGNESHIESISRAIKPILLMTYLPSKLELLRKDLFRWDEGACRKYLDLCDGERDTEKLVHLLSSKGNEKNLRKLKADCGEFFLLRNRIFEIESLVTDAKTIRFALLSHWGKIEWQLRRIYRARNMIIHGSGTPGGLRVLVKNLHAYFDVCASSIISLLSKRETGGIDDSFVHSSLLWEDYYSHLEEISRSSVDTGNSLVWFKFDFG</sequence>
<accession>A0ABU0WA77</accession>